<keyword evidence="1" id="KW-0472">Membrane</keyword>
<dbReference type="InterPro" id="IPR052529">
    <property type="entry name" value="Bact_Transport_Assoc"/>
</dbReference>
<keyword evidence="1" id="KW-1133">Transmembrane helix</keyword>
<dbReference type="PANTHER" id="PTHR30590">
    <property type="entry name" value="INNER MEMBRANE PROTEIN"/>
    <property type="match status" value="1"/>
</dbReference>
<dbReference type="EMBL" id="BJXX01000050">
    <property type="protein sequence ID" value="GEN33681.1"/>
    <property type="molecule type" value="Genomic_DNA"/>
</dbReference>
<evidence type="ECO:0000256" key="1">
    <source>
        <dbReference type="SAM" id="Phobius"/>
    </source>
</evidence>
<feature type="transmembrane region" description="Helical" evidence="1">
    <location>
        <begin position="98"/>
        <end position="116"/>
    </location>
</feature>
<feature type="transmembrane region" description="Helical" evidence="1">
    <location>
        <begin position="12"/>
        <end position="34"/>
    </location>
</feature>
<feature type="transmembrane region" description="Helical" evidence="1">
    <location>
        <begin position="348"/>
        <end position="372"/>
    </location>
</feature>
<dbReference type="PANTHER" id="PTHR30590:SF3">
    <property type="entry name" value="HYPOTHETICAL MEMBRANE SPANNING PROTEIN"/>
    <property type="match status" value="1"/>
</dbReference>
<evidence type="ECO:0000313" key="3">
    <source>
        <dbReference type="EMBL" id="GEN33681.1"/>
    </source>
</evidence>
<comment type="caution">
    <text evidence="3">The sequence shown here is derived from an EMBL/GenBank/DDBJ whole genome shotgun (WGS) entry which is preliminary data.</text>
</comment>
<reference evidence="3 4" key="1">
    <citation type="submission" date="2019-07" db="EMBL/GenBank/DDBJ databases">
        <title>Whole genome shotgun sequence of Aneurinibacillus danicus NBRC 102444.</title>
        <authorList>
            <person name="Hosoyama A."/>
            <person name="Uohara A."/>
            <person name="Ohji S."/>
            <person name="Ichikawa N."/>
        </authorList>
    </citation>
    <scope>NUCLEOTIDE SEQUENCE [LARGE SCALE GENOMIC DNA]</scope>
    <source>
        <strain evidence="3 4">NBRC 102444</strain>
    </source>
</reference>
<proteinExistence type="predicted"/>
<dbReference type="Pfam" id="PF04235">
    <property type="entry name" value="DUF418"/>
    <property type="match status" value="1"/>
</dbReference>
<feature type="transmembrane region" description="Helical" evidence="1">
    <location>
        <begin position="144"/>
        <end position="165"/>
    </location>
</feature>
<dbReference type="InterPro" id="IPR007349">
    <property type="entry name" value="DUF418"/>
</dbReference>
<feature type="transmembrane region" description="Helical" evidence="1">
    <location>
        <begin position="317"/>
        <end position="342"/>
    </location>
</feature>
<feature type="transmembrane region" description="Helical" evidence="1">
    <location>
        <begin position="69"/>
        <end position="86"/>
    </location>
</feature>
<gene>
    <name evidence="3" type="ORF">ADA01nite_11410</name>
</gene>
<dbReference type="Proteomes" id="UP000321157">
    <property type="component" value="Unassembled WGS sequence"/>
</dbReference>
<feature type="transmembrane region" description="Helical" evidence="1">
    <location>
        <begin position="284"/>
        <end position="305"/>
    </location>
</feature>
<protein>
    <submittedName>
        <fullName evidence="3">Membrane protein</fullName>
    </submittedName>
</protein>
<keyword evidence="1" id="KW-0812">Transmembrane</keyword>
<dbReference type="AlphaFoldDB" id="A0A511V695"/>
<sequence>MKAAPVIGKERIAALDIIRGFALLGILLVNMPAFHSPDFLRQMYSLPENLSPSDGWVRLFFDMFVQTKFYTIFSFLFGLGFYIFISRAEQKGLAMYRLFSRRLLILLIFGLLHLVLLWYGDILHTYALIGFLLLFFYKRSNKTIIGWAFGLLFAFYALLTAQLLFEPASFIAQRQAIGTEKLGEAIKMYQDASYPDWITYRAKTEVTVILSNTPFLIPSILPMFLFGLYAGRRGIFQHPAQHVIFIKRVWFVSMLLSIPLTVLVALLHFEVLSFGARQSLARQLFVHLSGLALCFFYISSLTLVLKKSDWQKRLRPLGFVGQMALTNYLMQTMLALSIVFAFDLFNNMSLTAGMFLSLGIYFLQIVFSSLWLRKYRFGPFEWLWRSLTYGQIQPIK</sequence>
<name>A0A511V695_9BACL</name>
<organism evidence="3 4">
    <name type="scientific">Aneurinibacillus danicus</name>
    <dbReference type="NCBI Taxonomy" id="267746"/>
    <lineage>
        <taxon>Bacteria</taxon>
        <taxon>Bacillati</taxon>
        <taxon>Bacillota</taxon>
        <taxon>Bacilli</taxon>
        <taxon>Bacillales</taxon>
        <taxon>Paenibacillaceae</taxon>
        <taxon>Aneurinibacillus group</taxon>
        <taxon>Aneurinibacillus</taxon>
    </lineage>
</organism>
<feature type="transmembrane region" description="Helical" evidence="1">
    <location>
        <begin position="209"/>
        <end position="229"/>
    </location>
</feature>
<feature type="transmembrane region" description="Helical" evidence="1">
    <location>
        <begin position="249"/>
        <end position="269"/>
    </location>
</feature>
<keyword evidence="4" id="KW-1185">Reference proteome</keyword>
<evidence type="ECO:0000259" key="2">
    <source>
        <dbReference type="Pfam" id="PF04235"/>
    </source>
</evidence>
<feature type="domain" description="DUF418" evidence="2">
    <location>
        <begin position="230"/>
        <end position="390"/>
    </location>
</feature>
<feature type="transmembrane region" description="Helical" evidence="1">
    <location>
        <begin position="122"/>
        <end position="137"/>
    </location>
</feature>
<dbReference type="OrthoDB" id="9807744at2"/>
<accession>A0A511V695</accession>
<evidence type="ECO:0000313" key="4">
    <source>
        <dbReference type="Proteomes" id="UP000321157"/>
    </source>
</evidence>
<dbReference type="RefSeq" id="WP_146809008.1">
    <property type="nucleotide sequence ID" value="NZ_BJXX01000050.1"/>
</dbReference>